<keyword evidence="1" id="KW-1133">Transmembrane helix</keyword>
<dbReference type="Proteomes" id="UP001139089">
    <property type="component" value="Unassembled WGS sequence"/>
</dbReference>
<dbReference type="EMBL" id="JAJOZR010000018">
    <property type="protein sequence ID" value="MCD7111630.1"/>
    <property type="molecule type" value="Genomic_DNA"/>
</dbReference>
<protein>
    <submittedName>
        <fullName evidence="2">Uncharacterized protein</fullName>
    </submittedName>
</protein>
<keyword evidence="1" id="KW-0812">Transmembrane</keyword>
<feature type="transmembrane region" description="Helical" evidence="1">
    <location>
        <begin position="20"/>
        <end position="53"/>
    </location>
</feature>
<gene>
    <name evidence="2" type="ORF">LRX75_21590</name>
</gene>
<dbReference type="AlphaFoldDB" id="A0A9X1NUU7"/>
<dbReference type="RefSeq" id="WP_231816736.1">
    <property type="nucleotide sequence ID" value="NZ_JAJOZR010000018.1"/>
</dbReference>
<comment type="caution">
    <text evidence="2">The sequence shown here is derived from an EMBL/GenBank/DDBJ whole genome shotgun (WGS) entry which is preliminary data.</text>
</comment>
<evidence type="ECO:0000313" key="2">
    <source>
        <dbReference type="EMBL" id="MCD7111630.1"/>
    </source>
</evidence>
<sequence>MGPQLSIGSWHMPLPRQKWLRVLIGCLLVVCGLLGFLPILGFWMVPLGLVVLSHDSAYIRRRRRRMAVWWGRRKQAKAAVKAARG</sequence>
<keyword evidence="3" id="KW-1185">Reference proteome</keyword>
<accession>A0A9X1NUU7</accession>
<evidence type="ECO:0000256" key="1">
    <source>
        <dbReference type="SAM" id="Phobius"/>
    </source>
</evidence>
<proteinExistence type="predicted"/>
<organism evidence="2 3">
    <name type="scientific">Rhizobium quercicola</name>
    <dbReference type="NCBI Taxonomy" id="2901226"/>
    <lineage>
        <taxon>Bacteria</taxon>
        <taxon>Pseudomonadati</taxon>
        <taxon>Pseudomonadota</taxon>
        <taxon>Alphaproteobacteria</taxon>
        <taxon>Hyphomicrobiales</taxon>
        <taxon>Rhizobiaceae</taxon>
        <taxon>Rhizobium/Agrobacterium group</taxon>
        <taxon>Rhizobium</taxon>
    </lineage>
</organism>
<reference evidence="2" key="1">
    <citation type="submission" date="2021-12" db="EMBL/GenBank/DDBJ databases">
        <authorList>
            <person name="Li Y."/>
        </authorList>
    </citation>
    <scope>NUCLEOTIDE SEQUENCE</scope>
    <source>
        <strain evidence="2">DKSPLA3</strain>
    </source>
</reference>
<name>A0A9X1NUU7_9HYPH</name>
<evidence type="ECO:0000313" key="3">
    <source>
        <dbReference type="Proteomes" id="UP001139089"/>
    </source>
</evidence>
<keyword evidence="1" id="KW-0472">Membrane</keyword>